<organism evidence="10 11">
    <name type="scientific">Gnathostoma spinigerum</name>
    <dbReference type="NCBI Taxonomy" id="75299"/>
    <lineage>
        <taxon>Eukaryota</taxon>
        <taxon>Metazoa</taxon>
        <taxon>Ecdysozoa</taxon>
        <taxon>Nematoda</taxon>
        <taxon>Chromadorea</taxon>
        <taxon>Rhabditida</taxon>
        <taxon>Spirurina</taxon>
        <taxon>Gnathostomatomorpha</taxon>
        <taxon>Gnathostomatoidea</taxon>
        <taxon>Gnathostomatidae</taxon>
        <taxon>Gnathostoma</taxon>
    </lineage>
</organism>
<evidence type="ECO:0000256" key="1">
    <source>
        <dbReference type="ARBA" id="ARBA00004434"/>
    </source>
</evidence>
<evidence type="ECO:0000256" key="5">
    <source>
        <dbReference type="ARBA" id="ARBA00022792"/>
    </source>
</evidence>
<evidence type="ECO:0000256" key="4">
    <source>
        <dbReference type="ARBA" id="ARBA00022692"/>
    </source>
</evidence>
<dbReference type="AlphaFoldDB" id="A0ABD6ENU0"/>
<evidence type="ECO:0000256" key="7">
    <source>
        <dbReference type="ARBA" id="ARBA00023128"/>
    </source>
</evidence>
<comment type="caution">
    <text evidence="10">The sequence shown here is derived from an EMBL/GenBank/DDBJ whole genome shotgun (WGS) entry which is preliminary data.</text>
</comment>
<feature type="transmembrane region" description="Helical" evidence="9">
    <location>
        <begin position="21"/>
        <end position="38"/>
    </location>
</feature>
<keyword evidence="6 9" id="KW-1133">Transmembrane helix</keyword>
<reference evidence="10 11" key="1">
    <citation type="submission" date="2024-08" db="EMBL/GenBank/DDBJ databases">
        <title>Gnathostoma spinigerum genome.</title>
        <authorList>
            <person name="Gonzalez-Bertolin B."/>
            <person name="Monzon S."/>
            <person name="Zaballos A."/>
            <person name="Jimenez P."/>
            <person name="Dekumyoy P."/>
            <person name="Varona S."/>
            <person name="Cuesta I."/>
            <person name="Sumanam S."/>
            <person name="Adisakwattana P."/>
            <person name="Gasser R.B."/>
            <person name="Hernandez-Gonzalez A."/>
            <person name="Young N.D."/>
            <person name="Perteguer M.J."/>
        </authorList>
    </citation>
    <scope>NUCLEOTIDE SEQUENCE [LARGE SCALE GENOMIC DNA]</scope>
    <source>
        <strain evidence="10">AL3</strain>
        <tissue evidence="10">Liver</tissue>
    </source>
</reference>
<accession>A0ABD6ENU0</accession>
<dbReference type="Pfam" id="PF14138">
    <property type="entry name" value="COX16"/>
    <property type="match status" value="1"/>
</dbReference>
<evidence type="ECO:0000313" key="10">
    <source>
        <dbReference type="EMBL" id="MFH4980956.1"/>
    </source>
</evidence>
<dbReference type="PANTHER" id="PTHR17130:SF14">
    <property type="entry name" value="CYTOCHROME C OXIDASE ASSEMBLY PROTEIN COX16 HOMOLOG, MITOCHONDRIAL"/>
    <property type="match status" value="1"/>
</dbReference>
<name>A0ABD6ENU0_9BILA</name>
<keyword evidence="4 9" id="KW-0812">Transmembrane</keyword>
<evidence type="ECO:0000256" key="2">
    <source>
        <dbReference type="ARBA" id="ARBA00008370"/>
    </source>
</evidence>
<keyword evidence="8 9" id="KW-0472">Membrane</keyword>
<evidence type="ECO:0000256" key="3">
    <source>
        <dbReference type="ARBA" id="ARBA00021814"/>
    </source>
</evidence>
<dbReference type="GO" id="GO:0005743">
    <property type="term" value="C:mitochondrial inner membrane"/>
    <property type="evidence" value="ECO:0007669"/>
    <property type="project" value="UniProtKB-SubCell"/>
</dbReference>
<protein>
    <recommendedName>
        <fullName evidence="3">Cytochrome c oxidase assembly protein COX16 homolog, mitochondrial</fullName>
    </recommendedName>
</protein>
<proteinExistence type="inferred from homology"/>
<keyword evidence="7" id="KW-0496">Mitochondrion</keyword>
<evidence type="ECO:0000313" key="11">
    <source>
        <dbReference type="Proteomes" id="UP001608902"/>
    </source>
</evidence>
<evidence type="ECO:0000256" key="6">
    <source>
        <dbReference type="ARBA" id="ARBA00022989"/>
    </source>
</evidence>
<comment type="subcellular location">
    <subcellularLocation>
        <location evidence="1">Mitochondrion inner membrane</location>
        <topology evidence="1">Single-pass membrane protein</topology>
    </subcellularLocation>
</comment>
<evidence type="ECO:0000256" key="8">
    <source>
        <dbReference type="ARBA" id="ARBA00023136"/>
    </source>
</evidence>
<keyword evidence="11" id="KW-1185">Reference proteome</keyword>
<comment type="similarity">
    <text evidence="2">Belongs to the COX16 family.</text>
</comment>
<dbReference type="PANTHER" id="PTHR17130">
    <property type="entry name" value="MITOCHONDRIAL OUTER MEMBRANE PROTEIN 25"/>
    <property type="match status" value="1"/>
</dbReference>
<dbReference type="Proteomes" id="UP001608902">
    <property type="component" value="Unassembled WGS sequence"/>
</dbReference>
<keyword evidence="5" id="KW-0999">Mitochondrion inner membrane</keyword>
<dbReference type="EMBL" id="JBGFUD010006380">
    <property type="protein sequence ID" value="MFH4980956.1"/>
    <property type="molecule type" value="Genomic_DNA"/>
</dbReference>
<dbReference type="InterPro" id="IPR020164">
    <property type="entry name" value="Cyt_c_Oxase_assmbl_COX16"/>
</dbReference>
<sequence>MFQLFLRMNRRTGSLRFLRNGLPFFSIVAGGAIALYFGQQVRFIFRKSKKAEDNLTELKKDLEGLGVQVKQGVSIETVYKEVEALDTENWENIRGPREYEDNTEYITAK</sequence>
<evidence type="ECO:0000256" key="9">
    <source>
        <dbReference type="SAM" id="Phobius"/>
    </source>
</evidence>
<gene>
    <name evidence="10" type="ORF">AB6A40_007665</name>
</gene>